<dbReference type="Proteomes" id="UP001642484">
    <property type="component" value="Unassembled WGS sequence"/>
</dbReference>
<evidence type="ECO:0008006" key="3">
    <source>
        <dbReference type="Google" id="ProtNLM"/>
    </source>
</evidence>
<reference evidence="1 2" key="1">
    <citation type="submission" date="2024-02" db="EMBL/GenBank/DDBJ databases">
        <authorList>
            <person name="Chen Y."/>
            <person name="Shah S."/>
            <person name="Dougan E. K."/>
            <person name="Thang M."/>
            <person name="Chan C."/>
        </authorList>
    </citation>
    <scope>NUCLEOTIDE SEQUENCE [LARGE SCALE GENOMIC DNA]</scope>
</reference>
<accession>A0ABP0S1Q4</accession>
<name>A0ABP0S1Q4_9DINO</name>
<gene>
    <name evidence="1" type="ORF">CCMP2556_LOCUS49676</name>
</gene>
<protein>
    <recommendedName>
        <fullName evidence="3">Rab3 GTPase-activating protein catalytic subunit</fullName>
    </recommendedName>
</protein>
<proteinExistence type="predicted"/>
<evidence type="ECO:0000313" key="1">
    <source>
        <dbReference type="EMBL" id="CAK9106256.1"/>
    </source>
</evidence>
<keyword evidence="2" id="KW-1185">Reference proteome</keyword>
<comment type="caution">
    <text evidence="1">The sequence shown here is derived from an EMBL/GenBank/DDBJ whole genome shotgun (WGS) entry which is preliminary data.</text>
</comment>
<dbReference type="Gene3D" id="3.40.50.1820">
    <property type="entry name" value="alpha/beta hydrolase"/>
    <property type="match status" value="1"/>
</dbReference>
<evidence type="ECO:0000313" key="2">
    <source>
        <dbReference type="Proteomes" id="UP001642484"/>
    </source>
</evidence>
<sequence length="362" mass="40600">MAGAFLTVDPPPEIHQRLLPPEAIWENQQLGWTNSWEATPEFSASWTEKLVFEERPPPFQVVKEQDKKDGAVGDFDSTDLKELVYPSDPRAARYVVQVDSSTDCEGWIYATKPSRLEALRLGGRATQRLNDKMRRRVWRHCGAGASPTKPEAAPVETTQNNQSAMQSLWKALVEVIGRRSLSEIPVDPTAVIRRSHYDLERYQQLCERLLPWDDVPMLMEMLVAALYSRAAYGYTGRRGLFDSVAQGAFVFSVSRAVFDYAEHVDDASNDLAFRDMLALLPEDLVKTQWKGSTLQPVYVLCRDHALQWIVVAVRGTLSQNDIWTDCAVSSVPFLEGAGLRARLTGLACRTGRAPKTGCKVRA</sequence>
<dbReference type="EMBL" id="CAXAMN010026850">
    <property type="protein sequence ID" value="CAK9106256.1"/>
    <property type="molecule type" value="Genomic_DNA"/>
</dbReference>
<organism evidence="1 2">
    <name type="scientific">Durusdinium trenchii</name>
    <dbReference type="NCBI Taxonomy" id="1381693"/>
    <lineage>
        <taxon>Eukaryota</taxon>
        <taxon>Sar</taxon>
        <taxon>Alveolata</taxon>
        <taxon>Dinophyceae</taxon>
        <taxon>Suessiales</taxon>
        <taxon>Symbiodiniaceae</taxon>
        <taxon>Durusdinium</taxon>
    </lineage>
</organism>
<dbReference type="InterPro" id="IPR029058">
    <property type="entry name" value="AB_hydrolase_fold"/>
</dbReference>